<protein>
    <submittedName>
        <fullName evidence="4">Metallophosphoesterase</fullName>
    </submittedName>
</protein>
<dbReference type="HOGENOM" id="CLU_477102_0_0_11"/>
<dbReference type="AlphaFoldDB" id="F8A1R8"/>
<evidence type="ECO:0000256" key="2">
    <source>
        <dbReference type="SAM" id="Phobius"/>
    </source>
</evidence>
<evidence type="ECO:0000259" key="3">
    <source>
        <dbReference type="Pfam" id="PF00149"/>
    </source>
</evidence>
<feature type="transmembrane region" description="Helical" evidence="2">
    <location>
        <begin position="14"/>
        <end position="36"/>
    </location>
</feature>
<dbReference type="InterPro" id="IPR029052">
    <property type="entry name" value="Metallo-depent_PP-like"/>
</dbReference>
<organism evidence="4 5">
    <name type="scientific">Cellulomonas gilvus (strain ATCC 13127 / NRRL B-14078)</name>
    <name type="common">Cellvibrio gilvus</name>
    <dbReference type="NCBI Taxonomy" id="593907"/>
    <lineage>
        <taxon>Bacteria</taxon>
        <taxon>Bacillati</taxon>
        <taxon>Actinomycetota</taxon>
        <taxon>Actinomycetes</taxon>
        <taxon>Micrococcales</taxon>
        <taxon>Cellulomonadaceae</taxon>
        <taxon>Cellulomonas</taxon>
    </lineage>
</organism>
<dbReference type="SUPFAM" id="SSF56300">
    <property type="entry name" value="Metallo-dependent phosphatases"/>
    <property type="match status" value="1"/>
</dbReference>
<proteinExistence type="predicted"/>
<name>F8A1R8_CELGA</name>
<accession>F8A1R8</accession>
<dbReference type="eggNOG" id="COG1408">
    <property type="taxonomic scope" value="Bacteria"/>
</dbReference>
<dbReference type="Gene3D" id="3.60.21.10">
    <property type="match status" value="1"/>
</dbReference>
<dbReference type="RefSeq" id="WP_013883244.1">
    <property type="nucleotide sequence ID" value="NC_015671.1"/>
</dbReference>
<feature type="domain" description="Calcineurin-like phosphoesterase" evidence="3">
    <location>
        <begin position="316"/>
        <end position="479"/>
    </location>
</feature>
<keyword evidence="2" id="KW-0812">Transmembrane</keyword>
<evidence type="ECO:0000313" key="4">
    <source>
        <dbReference type="EMBL" id="AEI11725.1"/>
    </source>
</evidence>
<feature type="compositionally biased region" description="Pro residues" evidence="1">
    <location>
        <begin position="282"/>
        <end position="291"/>
    </location>
</feature>
<keyword evidence="5" id="KW-1185">Reference proteome</keyword>
<keyword evidence="2" id="KW-0472">Membrane</keyword>
<evidence type="ECO:0000313" key="5">
    <source>
        <dbReference type="Proteomes" id="UP000000485"/>
    </source>
</evidence>
<reference evidence="5" key="1">
    <citation type="submission" date="2011-04" db="EMBL/GenBank/DDBJ databases">
        <title>Complete sequence of Cellvibrio gilvus ATCC 13127.</title>
        <authorList>
            <person name="Lucas S."/>
            <person name="Han J."/>
            <person name="Lapidus A."/>
            <person name="Cheng J.-F."/>
            <person name="Goodwin L."/>
            <person name="Pitluck S."/>
            <person name="Peters L."/>
            <person name="Munk A."/>
            <person name="Detter J.C."/>
            <person name="Han C."/>
            <person name="Tapia R."/>
            <person name="Land M."/>
            <person name="Hauser L."/>
            <person name="Kyrpides N."/>
            <person name="Ivanova N."/>
            <person name="Ovchinnikova G."/>
            <person name="Pagani I."/>
            <person name="Mead D."/>
            <person name="Brumm P."/>
            <person name="Woyke T."/>
        </authorList>
    </citation>
    <scope>NUCLEOTIDE SEQUENCE [LARGE SCALE GENOMIC DNA]</scope>
    <source>
        <strain evidence="5">ATCC 13127 / NRRL B-14078</strain>
    </source>
</reference>
<feature type="compositionally biased region" description="Low complexity" evidence="1">
    <location>
        <begin position="270"/>
        <end position="281"/>
    </location>
</feature>
<sequence>MDEARTHRPPWERWAVRGALALVVVLFSAAVGLVTAHTQGSFGPHLADYAVTTDGTVTVDLGPLGTLEVASPLPVGLGAHVTVQEIPSSFTEVSDASTLESLSGDLQVYVQFFSGPQATVADVTQGILLDALRRAVGVLTAIVVVSWLVRLLLGATRRAEIARALEPHRGHVAVGTVLVLVVVAASTSSAAPAAPVADTRALSHVFDGTPLEGARVTGRLGGVIDTYGAKALAAYRTNQEFYERADASLVASWDQRAALEAATVPPRLEPAAPSAPATAPATAPPTGPGGPPTTTSPTQNPTPTPTTAPEDLVVALVVTDLHCNVGMARLLTSLAERADVDVVLDAGDTTMNGTAVEQYCVTTFARAVPDGVELVTSPGNHDSAQTSGEYAAAGARVLDGSVVEVDGLRILGDSDPNETRVGGGTASLGESLPDTATRLAETACDNEDGVDLLLVHTPEVGETTLDRGCAPAQVSGHLHRRYGPEQIGLGIRYISSSTAGATLGQPTIGPLRGDAELTLLRWDPATRLLVDYRIVTVRPDASALVGPAVPWPAVRTVPDEVPRVPGGPAPV</sequence>
<feature type="transmembrane region" description="Helical" evidence="2">
    <location>
        <begin position="135"/>
        <end position="153"/>
    </location>
</feature>
<dbReference type="OrthoDB" id="5241348at2"/>
<dbReference type="STRING" id="593907.Celgi_1206"/>
<dbReference type="KEGG" id="cga:Celgi_1206"/>
<feature type="region of interest" description="Disordered" evidence="1">
    <location>
        <begin position="264"/>
        <end position="308"/>
    </location>
</feature>
<dbReference type="InterPro" id="IPR004843">
    <property type="entry name" value="Calcineurin-like_PHP"/>
</dbReference>
<dbReference type="Proteomes" id="UP000000485">
    <property type="component" value="Chromosome"/>
</dbReference>
<evidence type="ECO:0000256" key="1">
    <source>
        <dbReference type="SAM" id="MobiDB-lite"/>
    </source>
</evidence>
<keyword evidence="2" id="KW-1133">Transmembrane helix</keyword>
<dbReference type="Pfam" id="PF00149">
    <property type="entry name" value="Metallophos"/>
    <property type="match status" value="1"/>
</dbReference>
<gene>
    <name evidence="4" type="ordered locus">Celgi_1206</name>
</gene>
<dbReference type="EMBL" id="CP002665">
    <property type="protein sequence ID" value="AEI11725.1"/>
    <property type="molecule type" value="Genomic_DNA"/>
</dbReference>
<dbReference type="GO" id="GO:0016787">
    <property type="term" value="F:hydrolase activity"/>
    <property type="evidence" value="ECO:0007669"/>
    <property type="project" value="InterPro"/>
</dbReference>
<feature type="transmembrane region" description="Helical" evidence="2">
    <location>
        <begin position="173"/>
        <end position="194"/>
    </location>
</feature>